<organism evidence="6">
    <name type="scientific">Haemonchus placei</name>
    <name type="common">Barber's pole worm</name>
    <dbReference type="NCBI Taxonomy" id="6290"/>
    <lineage>
        <taxon>Eukaryota</taxon>
        <taxon>Metazoa</taxon>
        <taxon>Ecdysozoa</taxon>
        <taxon>Nematoda</taxon>
        <taxon>Chromadorea</taxon>
        <taxon>Rhabditida</taxon>
        <taxon>Rhabditina</taxon>
        <taxon>Rhabditomorpha</taxon>
        <taxon>Strongyloidea</taxon>
        <taxon>Trichostrongylidae</taxon>
        <taxon>Haemonchus</taxon>
    </lineage>
</organism>
<dbReference type="STRING" id="6290.A0A0N4XB53"/>
<dbReference type="SMART" id="SM01002">
    <property type="entry name" value="AlaDh_PNT_C"/>
    <property type="match status" value="1"/>
</dbReference>
<feature type="transmembrane region" description="Helical" evidence="2">
    <location>
        <begin position="170"/>
        <end position="192"/>
    </location>
</feature>
<dbReference type="GO" id="GO:0004753">
    <property type="term" value="F:saccharopine dehydrogenase activity"/>
    <property type="evidence" value="ECO:0007669"/>
    <property type="project" value="TreeGrafter"/>
</dbReference>
<protein>
    <submittedName>
        <fullName evidence="6">AlaDh_PNT_C domain-containing protein</fullName>
    </submittedName>
</protein>
<dbReference type="AlphaFoldDB" id="A0A0N4XB53"/>
<evidence type="ECO:0000313" key="6">
    <source>
        <dbReference type="WBParaSite" id="HPLM_0002159801-mRNA-1"/>
    </source>
</evidence>
<gene>
    <name evidence="4" type="ORF">HPLM_LOCUS21587</name>
</gene>
<dbReference type="InterPro" id="IPR051168">
    <property type="entry name" value="AASS"/>
</dbReference>
<evidence type="ECO:0000256" key="1">
    <source>
        <dbReference type="ARBA" id="ARBA00023002"/>
    </source>
</evidence>
<proteinExistence type="predicted"/>
<evidence type="ECO:0000313" key="4">
    <source>
        <dbReference type="EMBL" id="VDO90915.1"/>
    </source>
</evidence>
<evidence type="ECO:0000259" key="3">
    <source>
        <dbReference type="SMART" id="SM01002"/>
    </source>
</evidence>
<feature type="domain" description="Alanine dehydrogenase/pyridine nucleotide transhydrogenase NAD(H)-binding" evidence="3">
    <location>
        <begin position="1"/>
        <end position="150"/>
    </location>
</feature>
<dbReference type="WBParaSite" id="HPLM_0002159801-mRNA-1">
    <property type="protein sequence ID" value="HPLM_0002159801-mRNA-1"/>
    <property type="gene ID" value="HPLM_0002159801"/>
</dbReference>
<dbReference type="OrthoDB" id="10059875at2759"/>
<dbReference type="PANTHER" id="PTHR11133">
    <property type="entry name" value="SACCHAROPINE DEHYDROGENASE"/>
    <property type="match status" value="1"/>
</dbReference>
<reference evidence="4 5" key="2">
    <citation type="submission" date="2018-11" db="EMBL/GenBank/DDBJ databases">
        <authorList>
            <consortium name="Pathogen Informatics"/>
        </authorList>
    </citation>
    <scope>NUCLEOTIDE SEQUENCE [LARGE SCALE GENOMIC DNA]</scope>
    <source>
        <strain evidence="4 5">MHpl1</strain>
    </source>
</reference>
<keyword evidence="2" id="KW-0472">Membrane</keyword>
<keyword evidence="1" id="KW-0560">Oxidoreductase</keyword>
<evidence type="ECO:0000256" key="2">
    <source>
        <dbReference type="SAM" id="Phobius"/>
    </source>
</evidence>
<evidence type="ECO:0000313" key="5">
    <source>
        <dbReference type="Proteomes" id="UP000268014"/>
    </source>
</evidence>
<name>A0A0N4XB53_HAEPC</name>
<accession>A0A0N4XB53</accession>
<dbReference type="Gene3D" id="3.40.50.720">
    <property type="entry name" value="NAD(P)-binding Rossmann-like Domain"/>
    <property type="match status" value="1"/>
</dbReference>
<dbReference type="GO" id="GO:0005737">
    <property type="term" value="C:cytoplasm"/>
    <property type="evidence" value="ECO:0007669"/>
    <property type="project" value="TreeGrafter"/>
</dbReference>
<dbReference type="PANTHER" id="PTHR11133:SF22">
    <property type="entry name" value="ALPHA-AMINOADIPIC SEMIALDEHYDE SYNTHASE, MITOCHONDRIAL"/>
    <property type="match status" value="1"/>
</dbReference>
<dbReference type="InterPro" id="IPR007698">
    <property type="entry name" value="AlaDH/PNT_NAD(H)-bd"/>
</dbReference>
<sequence>MLVLSISELNKVYGCVVTRADHMVAKNGSPFDKAEFEKHPERYTSKFATEIAPYATVIINGVYWDARTPRLITIPDAKHLLTPVHRYDMPGCPTLPHRLVAICDISADPGGSIEFMAECTTIDKPFTIYDADFHTTSDSFDSPSGCLVCSIDNMPAQMPLEATSQFGDLLYPYIFDMVSIIIVLVIRFLILLRKP</sequence>
<keyword evidence="2" id="KW-0812">Transmembrane</keyword>
<dbReference type="GO" id="GO:0019878">
    <property type="term" value="P:lysine biosynthetic process via aminoadipic acid"/>
    <property type="evidence" value="ECO:0007669"/>
    <property type="project" value="TreeGrafter"/>
</dbReference>
<keyword evidence="2" id="KW-1133">Transmembrane helix</keyword>
<dbReference type="Proteomes" id="UP000268014">
    <property type="component" value="Unassembled WGS sequence"/>
</dbReference>
<keyword evidence="5" id="KW-1185">Reference proteome</keyword>
<dbReference type="EMBL" id="UZAF01023695">
    <property type="protein sequence ID" value="VDO90915.1"/>
    <property type="molecule type" value="Genomic_DNA"/>
</dbReference>
<reference evidence="6" key="1">
    <citation type="submission" date="2017-02" db="UniProtKB">
        <authorList>
            <consortium name="WormBaseParasite"/>
        </authorList>
    </citation>
    <scope>IDENTIFICATION</scope>
</reference>